<feature type="domain" description="Flavodoxin-like" evidence="1">
    <location>
        <begin position="4"/>
        <end position="102"/>
    </location>
</feature>
<evidence type="ECO:0000313" key="5">
    <source>
        <dbReference type="Proteomes" id="UP000536773"/>
    </source>
</evidence>
<organism evidence="3 5">
    <name type="scientific">Megasphaera elsdenii</name>
    <dbReference type="NCBI Taxonomy" id="907"/>
    <lineage>
        <taxon>Bacteria</taxon>
        <taxon>Bacillati</taxon>
        <taxon>Bacillota</taxon>
        <taxon>Negativicutes</taxon>
        <taxon>Veillonellales</taxon>
        <taxon>Veillonellaceae</taxon>
        <taxon>Megasphaera</taxon>
    </lineage>
</organism>
<protein>
    <submittedName>
        <fullName evidence="3">Flavodoxin</fullName>
    </submittedName>
</protein>
<evidence type="ECO:0000313" key="4">
    <source>
        <dbReference type="Proteomes" id="UP000238358"/>
    </source>
</evidence>
<dbReference type="InterPro" id="IPR029039">
    <property type="entry name" value="Flavoprotein-like_sf"/>
</dbReference>
<dbReference type="RefSeq" id="WP_014015030.1">
    <property type="nucleotide sequence ID" value="NZ_AP031433.1"/>
</dbReference>
<dbReference type="EMBL" id="JABBJH010000038">
    <property type="protein sequence ID" value="NMK40081.1"/>
    <property type="molecule type" value="Genomic_DNA"/>
</dbReference>
<reference evidence="2 4" key="1">
    <citation type="journal article" date="2018" name="Genome Announc.">
        <title>Complete genomes of two Megasphaera elsdenii strains, NCIMB 702410 and ATCC 25940.</title>
        <authorList>
            <person name="Hatmaker E.A."/>
            <person name="O'Dell K."/>
            <person name="Riley L.A."/>
            <person name="Klingeman D.M."/>
            <person name="Guss A.M."/>
        </authorList>
    </citation>
    <scope>NUCLEOTIDE SEQUENCE [LARGE SCALE GENOMIC DNA]</scope>
    <source>
        <strain evidence="2 4">NCIMB702410</strain>
    </source>
</reference>
<sequence length="151" mass="16815">MKALVLYSSQTGRVKKLAEAIRSVLPANTDFLPMEQAPENFDDYDIVFAGVWFLNLKLDSISQAVLPRLKAGKVALFAIMHRDLFSDDISKNLRSAVELLPAGVWVAGTHVDYVAESMAKTPLGDNELFNVESVKDFAENTYYRTQTDKVA</sequence>
<name>A0A1M6NMW8_MEGEL</name>
<evidence type="ECO:0000313" key="2">
    <source>
        <dbReference type="EMBL" id="AVO26575.1"/>
    </source>
</evidence>
<reference evidence="3 5" key="2">
    <citation type="submission" date="2020-04" db="EMBL/GenBank/DDBJ databases">
        <authorList>
            <person name="Hitch T.C.A."/>
            <person name="Wylensek D."/>
            <person name="Clavel T."/>
        </authorList>
    </citation>
    <scope>NUCLEOTIDE SEQUENCE [LARGE SCALE GENOMIC DNA]</scope>
    <source>
        <strain evidence="3 5">WCA-386-APC-2A</strain>
    </source>
</reference>
<dbReference type="Proteomes" id="UP000536773">
    <property type="component" value="Unassembled WGS sequence"/>
</dbReference>
<dbReference type="SUPFAM" id="SSF52218">
    <property type="entry name" value="Flavoproteins"/>
    <property type="match status" value="1"/>
</dbReference>
<gene>
    <name evidence="2" type="ORF">C6Y28_02510</name>
    <name evidence="3" type="ORF">HG933_12065</name>
</gene>
<evidence type="ECO:0000259" key="1">
    <source>
        <dbReference type="Pfam" id="PF12641"/>
    </source>
</evidence>
<dbReference type="InterPro" id="IPR008254">
    <property type="entry name" value="Flavodoxin/NO_synth"/>
</dbReference>
<dbReference type="AlphaFoldDB" id="A0A1M6NMW8"/>
<proteinExistence type="predicted"/>
<accession>A0A1M6NMW8</accession>
<dbReference type="OrthoDB" id="307208at2"/>
<dbReference type="Gene3D" id="3.40.50.360">
    <property type="match status" value="1"/>
</dbReference>
<dbReference type="GeneID" id="97490987"/>
<dbReference type="GO" id="GO:0016651">
    <property type="term" value="F:oxidoreductase activity, acting on NAD(P)H"/>
    <property type="evidence" value="ECO:0007669"/>
    <property type="project" value="UniProtKB-ARBA"/>
</dbReference>
<dbReference type="GO" id="GO:0010181">
    <property type="term" value="F:FMN binding"/>
    <property type="evidence" value="ECO:0007669"/>
    <property type="project" value="InterPro"/>
</dbReference>
<dbReference type="EMBL" id="CP027569">
    <property type="protein sequence ID" value="AVO26575.1"/>
    <property type="molecule type" value="Genomic_DNA"/>
</dbReference>
<evidence type="ECO:0000313" key="3">
    <source>
        <dbReference type="EMBL" id="NMK40081.1"/>
    </source>
</evidence>
<dbReference type="Pfam" id="PF12641">
    <property type="entry name" value="Flavodoxin_3"/>
    <property type="match status" value="1"/>
</dbReference>
<dbReference type="Proteomes" id="UP000238358">
    <property type="component" value="Chromosome"/>
</dbReference>